<dbReference type="AlphaFoldDB" id="A0A327ZI04"/>
<dbReference type="OrthoDB" id="511192at2"/>
<dbReference type="Pfam" id="PF14081">
    <property type="entry name" value="DUF4262"/>
    <property type="match status" value="1"/>
</dbReference>
<proteinExistence type="predicted"/>
<dbReference type="EMBL" id="QLMJ01000003">
    <property type="protein sequence ID" value="RAK40364.1"/>
    <property type="molecule type" value="Genomic_DNA"/>
</dbReference>
<organism evidence="1 2">
    <name type="scientific">Actinoplanes lutulentus</name>
    <dbReference type="NCBI Taxonomy" id="1287878"/>
    <lineage>
        <taxon>Bacteria</taxon>
        <taxon>Bacillati</taxon>
        <taxon>Actinomycetota</taxon>
        <taxon>Actinomycetes</taxon>
        <taxon>Micromonosporales</taxon>
        <taxon>Micromonosporaceae</taxon>
        <taxon>Actinoplanes</taxon>
    </lineage>
</organism>
<name>A0A327ZI04_9ACTN</name>
<dbReference type="RefSeq" id="WP_111648401.1">
    <property type="nucleotide sequence ID" value="NZ_JACHWI010000004.1"/>
</dbReference>
<reference evidence="1 2" key="1">
    <citation type="submission" date="2018-06" db="EMBL/GenBank/DDBJ databases">
        <title>Genomic Encyclopedia of Type Strains, Phase III (KMG-III): the genomes of soil and plant-associated and newly described type strains.</title>
        <authorList>
            <person name="Whitman W."/>
        </authorList>
    </citation>
    <scope>NUCLEOTIDE SEQUENCE [LARGE SCALE GENOMIC DNA]</scope>
    <source>
        <strain evidence="1 2">CGMCC 4.7090</strain>
    </source>
</reference>
<keyword evidence="2" id="KW-1185">Reference proteome</keyword>
<sequence>MDLDDFFDEQSRLIDKYGWTVVHVEPTEEDPPETVPFGYTVGLTELGHPEIAIAGVTLDVTGSLLNEVAWQIRHEGLRLGHGRRLTGLIAGHDLLVVAGEPTDEVFPGSAMYRYGEDRVRLCQLVWPDPDDRFPWQTGYQTADWPQPTIGVAPVRAARRCAGFRGFPQGRTRRVRF</sequence>
<evidence type="ECO:0000313" key="2">
    <source>
        <dbReference type="Proteomes" id="UP000249341"/>
    </source>
</evidence>
<dbReference type="Proteomes" id="UP000249341">
    <property type="component" value="Unassembled WGS sequence"/>
</dbReference>
<protein>
    <submittedName>
        <fullName evidence="1">Uncharacterized protein DUF4262</fullName>
    </submittedName>
</protein>
<comment type="caution">
    <text evidence="1">The sequence shown here is derived from an EMBL/GenBank/DDBJ whole genome shotgun (WGS) entry which is preliminary data.</text>
</comment>
<accession>A0A327ZI04</accession>
<gene>
    <name evidence="1" type="ORF">B0I29_103397</name>
</gene>
<dbReference type="InterPro" id="IPR025358">
    <property type="entry name" value="DUF4262"/>
</dbReference>
<evidence type="ECO:0000313" key="1">
    <source>
        <dbReference type="EMBL" id="RAK40364.1"/>
    </source>
</evidence>